<keyword evidence="2" id="KW-0560">Oxidoreductase</keyword>
<name>A0A439DFU7_9PEZI</name>
<dbReference type="GO" id="GO:0016491">
    <property type="term" value="F:oxidoreductase activity"/>
    <property type="evidence" value="ECO:0007669"/>
    <property type="project" value="UniProtKB-KW"/>
</dbReference>
<evidence type="ECO:0000313" key="6">
    <source>
        <dbReference type="Proteomes" id="UP000286045"/>
    </source>
</evidence>
<sequence>MHLFHTLQAENLLTARTPYRLLAWVLSYGQSGPVVQLEEKRHTYTLMMDYIQTKPTYHPLARDEEDQSSLPVKEPNWPLSSKKLTYLAIAVCFILTATGGFVAGTLFGSSRDSQRDFGATNTAPRIPAPQIAGNFVFSSAFSQEPPQGNGAGDKSEPVWDALIPNGLGYFRDNNLAPKISIPTVFHQLHCLYVIRRAYYTHSAELQGFDFGKNRTIHAAHCFDYLQQSITCAADSTVEPGEDDPNGFLGPYSETCYVPLARLGSTSCPMKRFTLLLLPQSPESPHILYSKRPLLTLHPRVGSGFPRQCRSFEAVKEYVEEWRVFNATGFLAHGLEHGKAHVDHT</sequence>
<dbReference type="EMBL" id="RYZI01000030">
    <property type="protein sequence ID" value="RWA13287.1"/>
    <property type="molecule type" value="Genomic_DNA"/>
</dbReference>
<dbReference type="PANTHER" id="PTHR33365:SF11">
    <property type="entry name" value="TAT PATHWAY SIGNAL SEQUENCE"/>
    <property type="match status" value="1"/>
</dbReference>
<evidence type="ECO:0000256" key="4">
    <source>
        <dbReference type="SAM" id="Phobius"/>
    </source>
</evidence>
<evidence type="ECO:0000256" key="1">
    <source>
        <dbReference type="ARBA" id="ARBA00004685"/>
    </source>
</evidence>
<feature type="transmembrane region" description="Helical" evidence="4">
    <location>
        <begin position="84"/>
        <end position="107"/>
    </location>
</feature>
<dbReference type="GO" id="GO:0043386">
    <property type="term" value="P:mycotoxin biosynthetic process"/>
    <property type="evidence" value="ECO:0007669"/>
    <property type="project" value="InterPro"/>
</dbReference>
<evidence type="ECO:0000256" key="2">
    <source>
        <dbReference type="ARBA" id="ARBA00023002"/>
    </source>
</evidence>
<dbReference type="PANTHER" id="PTHR33365">
    <property type="entry name" value="YALI0B05434P"/>
    <property type="match status" value="1"/>
</dbReference>
<organism evidence="5 6">
    <name type="scientific">Xylaria grammica</name>
    <dbReference type="NCBI Taxonomy" id="363999"/>
    <lineage>
        <taxon>Eukaryota</taxon>
        <taxon>Fungi</taxon>
        <taxon>Dikarya</taxon>
        <taxon>Ascomycota</taxon>
        <taxon>Pezizomycotina</taxon>
        <taxon>Sordariomycetes</taxon>
        <taxon>Xylariomycetidae</taxon>
        <taxon>Xylariales</taxon>
        <taxon>Xylariaceae</taxon>
        <taxon>Xylaria</taxon>
    </lineage>
</organism>
<gene>
    <name evidence="5" type="ORF">EKO27_g1830</name>
</gene>
<dbReference type="InterPro" id="IPR021765">
    <property type="entry name" value="UstYa-like"/>
</dbReference>
<dbReference type="AlphaFoldDB" id="A0A439DFU7"/>
<keyword evidence="4" id="KW-0812">Transmembrane</keyword>
<evidence type="ECO:0000256" key="3">
    <source>
        <dbReference type="ARBA" id="ARBA00035112"/>
    </source>
</evidence>
<comment type="pathway">
    <text evidence="1">Mycotoxin biosynthesis.</text>
</comment>
<keyword evidence="4" id="KW-0472">Membrane</keyword>
<dbReference type="Proteomes" id="UP000286045">
    <property type="component" value="Unassembled WGS sequence"/>
</dbReference>
<comment type="similarity">
    <text evidence="3">Belongs to the ustYa family.</text>
</comment>
<evidence type="ECO:0008006" key="7">
    <source>
        <dbReference type="Google" id="ProtNLM"/>
    </source>
</evidence>
<keyword evidence="6" id="KW-1185">Reference proteome</keyword>
<dbReference type="STRING" id="363999.A0A439DFU7"/>
<reference evidence="5 6" key="1">
    <citation type="submission" date="2018-12" db="EMBL/GenBank/DDBJ databases">
        <title>Draft genome sequence of Xylaria grammica IHI A82.</title>
        <authorList>
            <person name="Buettner E."/>
            <person name="Kellner H."/>
        </authorList>
    </citation>
    <scope>NUCLEOTIDE SEQUENCE [LARGE SCALE GENOMIC DNA]</scope>
    <source>
        <strain evidence="5 6">IHI A82</strain>
    </source>
</reference>
<evidence type="ECO:0000313" key="5">
    <source>
        <dbReference type="EMBL" id="RWA13287.1"/>
    </source>
</evidence>
<accession>A0A439DFU7</accession>
<dbReference type="Pfam" id="PF11807">
    <property type="entry name" value="UstYa"/>
    <property type="match status" value="1"/>
</dbReference>
<comment type="caution">
    <text evidence="5">The sequence shown here is derived from an EMBL/GenBank/DDBJ whole genome shotgun (WGS) entry which is preliminary data.</text>
</comment>
<keyword evidence="4" id="KW-1133">Transmembrane helix</keyword>
<protein>
    <recommendedName>
        <fullName evidence="7">Tyrosinase copper-binding domain-containing protein</fullName>
    </recommendedName>
</protein>
<proteinExistence type="inferred from homology"/>